<keyword evidence="3" id="KW-1185">Reference proteome</keyword>
<organism evidence="2 3">
    <name type="scientific">Candidatus Magnetobacterium bavaricum</name>
    <dbReference type="NCBI Taxonomy" id="29290"/>
    <lineage>
        <taxon>Bacteria</taxon>
        <taxon>Pseudomonadati</taxon>
        <taxon>Nitrospirota</taxon>
        <taxon>Thermodesulfovibrionia</taxon>
        <taxon>Thermodesulfovibrionales</taxon>
        <taxon>Candidatus Magnetobacteriaceae</taxon>
        <taxon>Candidatus Magnetobacterium</taxon>
    </lineage>
</organism>
<dbReference type="EMBL" id="LACI01001801">
    <property type="protein sequence ID" value="KJU83647.1"/>
    <property type="molecule type" value="Genomic_DNA"/>
</dbReference>
<dbReference type="PATRIC" id="fig|29290.4.peg.5508"/>
<dbReference type="PANTHER" id="PTHR35812:SF1">
    <property type="entry name" value="LIPOPROTEIN"/>
    <property type="match status" value="1"/>
</dbReference>
<dbReference type="Pfam" id="PF07603">
    <property type="entry name" value="Lcl_C"/>
    <property type="match status" value="1"/>
</dbReference>
<reference evidence="2 3" key="1">
    <citation type="submission" date="2015-02" db="EMBL/GenBank/DDBJ databases">
        <title>Single-cell genomics of uncultivated deep-branching MTB reveals a conserved set of magnetosome genes.</title>
        <authorList>
            <person name="Kolinko S."/>
            <person name="Richter M."/>
            <person name="Glockner F.O."/>
            <person name="Brachmann A."/>
            <person name="Schuler D."/>
        </authorList>
    </citation>
    <scope>NUCLEOTIDE SEQUENCE [LARGE SCALE GENOMIC DNA]</scope>
    <source>
        <strain evidence="2">TM-1</strain>
    </source>
</reference>
<evidence type="ECO:0000313" key="3">
    <source>
        <dbReference type="Proteomes" id="UP000033423"/>
    </source>
</evidence>
<name>A0A0F3GP94_9BACT</name>
<protein>
    <submittedName>
        <fullName evidence="2">Secreted protein containing DUF1566</fullName>
    </submittedName>
</protein>
<evidence type="ECO:0000313" key="2">
    <source>
        <dbReference type="EMBL" id="KJU83647.1"/>
    </source>
</evidence>
<gene>
    <name evidence="2" type="ORF">MBAV_004159</name>
</gene>
<dbReference type="InterPro" id="IPR011460">
    <property type="entry name" value="Lcl_C"/>
</dbReference>
<dbReference type="Proteomes" id="UP000033423">
    <property type="component" value="Unassembled WGS sequence"/>
</dbReference>
<sequence>MFGRSNNRKERRHFQSYGRSGVSVLLALALVAVIGAAYAGTVSLPQTGQTTSYDANTPQRDDGALRVGVAWPNPRFTDNSDGTVTDNLTGLMWTKNANLPGGTKTWQQALDYVASMNSGAGTYGYTDWRLPNINELESLVNAGQTNHATWLNEQGFINVQSYSYWTSTFNANYASFPFSGWAVEIHTCKIGSAGKSDPNLYVWPVRHGESGAFNNSFVW</sequence>
<comment type="caution">
    <text evidence="2">The sequence shown here is derived from an EMBL/GenBank/DDBJ whole genome shotgun (WGS) entry which is preliminary data.</text>
</comment>
<dbReference type="PANTHER" id="PTHR35812">
    <property type="entry name" value="LIPOPROTEIN"/>
    <property type="match status" value="1"/>
</dbReference>
<feature type="domain" description="Lcl C-terminal" evidence="1">
    <location>
        <begin position="82"/>
        <end position="206"/>
    </location>
</feature>
<proteinExistence type="predicted"/>
<accession>A0A0F3GP94</accession>
<feature type="non-terminal residue" evidence="2">
    <location>
        <position position="219"/>
    </location>
</feature>
<dbReference type="AlphaFoldDB" id="A0A0F3GP94"/>
<evidence type="ECO:0000259" key="1">
    <source>
        <dbReference type="Pfam" id="PF07603"/>
    </source>
</evidence>